<feature type="region of interest" description="Disordered" evidence="1">
    <location>
        <begin position="1"/>
        <end position="26"/>
    </location>
</feature>
<name>A0A1R2C8Z4_9CILI</name>
<evidence type="ECO:0000313" key="2">
    <source>
        <dbReference type="EMBL" id="OMJ85477.1"/>
    </source>
</evidence>
<evidence type="ECO:0000313" key="3">
    <source>
        <dbReference type="Proteomes" id="UP000187209"/>
    </source>
</evidence>
<sequence length="219" mass="23778">MSSSRSSSQDSSSDSPLPLSQHNNGSIPMFSPYISYTTSNASRIKAPPQQNISASIPSPPINPYTSNQNMNINPQSIESYFANPNSILITSKTPLNAPPKLGMQIHNENAKCIQISDKMPQQSASNILSEGIKDPSKSNPIISTNKLEYQIPAPQIPLKQQNIPILIPEKTNILDKNLGSSGTDIKNANSQELKPPIFAHPLPFRPNPNTSNFCASIAF</sequence>
<evidence type="ECO:0000256" key="1">
    <source>
        <dbReference type="SAM" id="MobiDB-lite"/>
    </source>
</evidence>
<protein>
    <submittedName>
        <fullName evidence="2">Uncharacterized protein</fullName>
    </submittedName>
</protein>
<dbReference type="EMBL" id="MPUH01000235">
    <property type="protein sequence ID" value="OMJ85477.1"/>
    <property type="molecule type" value="Genomic_DNA"/>
</dbReference>
<feature type="compositionally biased region" description="Low complexity" evidence="1">
    <location>
        <begin position="1"/>
        <end position="21"/>
    </location>
</feature>
<comment type="caution">
    <text evidence="2">The sequence shown here is derived from an EMBL/GenBank/DDBJ whole genome shotgun (WGS) entry which is preliminary data.</text>
</comment>
<dbReference type="Proteomes" id="UP000187209">
    <property type="component" value="Unassembled WGS sequence"/>
</dbReference>
<gene>
    <name evidence="2" type="ORF">SteCoe_13162</name>
</gene>
<dbReference type="AlphaFoldDB" id="A0A1R2C8Z4"/>
<reference evidence="2 3" key="1">
    <citation type="submission" date="2016-11" db="EMBL/GenBank/DDBJ databases">
        <title>The macronuclear genome of Stentor coeruleus: a giant cell with tiny introns.</title>
        <authorList>
            <person name="Slabodnick M."/>
            <person name="Ruby J.G."/>
            <person name="Reiff S.B."/>
            <person name="Swart E.C."/>
            <person name="Gosai S."/>
            <person name="Prabakaran S."/>
            <person name="Witkowska E."/>
            <person name="Larue G.E."/>
            <person name="Fisher S."/>
            <person name="Freeman R.M."/>
            <person name="Gunawardena J."/>
            <person name="Chu W."/>
            <person name="Stover N.A."/>
            <person name="Gregory B.D."/>
            <person name="Nowacki M."/>
            <person name="Derisi J."/>
            <person name="Roy S.W."/>
            <person name="Marshall W.F."/>
            <person name="Sood P."/>
        </authorList>
    </citation>
    <scope>NUCLEOTIDE SEQUENCE [LARGE SCALE GENOMIC DNA]</scope>
    <source>
        <strain evidence="2">WM001</strain>
    </source>
</reference>
<accession>A0A1R2C8Z4</accession>
<organism evidence="2 3">
    <name type="scientific">Stentor coeruleus</name>
    <dbReference type="NCBI Taxonomy" id="5963"/>
    <lineage>
        <taxon>Eukaryota</taxon>
        <taxon>Sar</taxon>
        <taxon>Alveolata</taxon>
        <taxon>Ciliophora</taxon>
        <taxon>Postciliodesmatophora</taxon>
        <taxon>Heterotrichea</taxon>
        <taxon>Heterotrichida</taxon>
        <taxon>Stentoridae</taxon>
        <taxon>Stentor</taxon>
    </lineage>
</organism>
<proteinExistence type="predicted"/>
<keyword evidence="3" id="KW-1185">Reference proteome</keyword>